<evidence type="ECO:0000256" key="6">
    <source>
        <dbReference type="ARBA" id="ARBA00023146"/>
    </source>
</evidence>
<evidence type="ECO:0000256" key="4">
    <source>
        <dbReference type="ARBA" id="ARBA00022840"/>
    </source>
</evidence>
<comment type="caution">
    <text evidence="8">Lacks conserved residue(s) required for the propagation of feature annotation.</text>
</comment>
<protein>
    <recommendedName>
        <fullName evidence="8">Tryptophan--tRNA ligase</fullName>
        <ecNumber evidence="8">6.1.1.2</ecNumber>
    </recommendedName>
    <alternativeName>
        <fullName evidence="8">Tryptophanyl-tRNA synthetase</fullName>
        <shortName evidence="8">TrpRS</shortName>
    </alternativeName>
</protein>
<evidence type="ECO:0000256" key="8">
    <source>
        <dbReference type="HAMAP-Rule" id="MF_00140"/>
    </source>
</evidence>
<dbReference type="HAMAP" id="MF_00140_B">
    <property type="entry name" value="Trp_tRNA_synth_B"/>
    <property type="match status" value="1"/>
</dbReference>
<dbReference type="Gene3D" id="1.10.240.10">
    <property type="entry name" value="Tyrosyl-Transfer RNA Synthetase"/>
    <property type="match status" value="1"/>
</dbReference>
<dbReference type="NCBIfam" id="TIGR00233">
    <property type="entry name" value="trpS"/>
    <property type="match status" value="1"/>
</dbReference>
<comment type="caution">
    <text evidence="10">The sequence shown here is derived from an EMBL/GenBank/DDBJ whole genome shotgun (WGS) entry which is preliminary data.</text>
</comment>
<evidence type="ECO:0000256" key="3">
    <source>
        <dbReference type="ARBA" id="ARBA00022741"/>
    </source>
</evidence>
<comment type="function">
    <text evidence="8">Catalyzes the attachment of tryptophan to tRNA(Trp).</text>
</comment>
<keyword evidence="8" id="KW-0963">Cytoplasm</keyword>
<gene>
    <name evidence="8 10" type="primary">trpS</name>
    <name evidence="10" type="ORF">ACFL27_07835</name>
</gene>
<dbReference type="EC" id="6.1.1.2" evidence="8"/>
<feature type="binding site" evidence="8">
    <location>
        <position position="184"/>
    </location>
    <ligand>
        <name>ATP</name>
        <dbReference type="ChEBI" id="CHEBI:30616"/>
    </ligand>
</feature>
<reference evidence="10 11" key="1">
    <citation type="submission" date="2024-09" db="EMBL/GenBank/DDBJ databases">
        <title>Laminarin stimulates single cell rates of sulfate reduction while oxygen inhibits transcriptomic activity in coastal marine sediment.</title>
        <authorList>
            <person name="Lindsay M."/>
            <person name="Orcutt B."/>
            <person name="Emerson D."/>
            <person name="Stepanauskas R."/>
            <person name="D'Angelo T."/>
        </authorList>
    </citation>
    <scope>NUCLEOTIDE SEQUENCE [LARGE SCALE GENOMIC DNA]</scope>
    <source>
        <strain evidence="10">SAG AM-311-K15</strain>
    </source>
</reference>
<feature type="short sequence motif" description="'HIGH' region" evidence="8">
    <location>
        <begin position="11"/>
        <end position="19"/>
    </location>
</feature>
<proteinExistence type="inferred from homology"/>
<dbReference type="InterPro" id="IPR002305">
    <property type="entry name" value="aa-tRNA-synth_Ic"/>
</dbReference>
<comment type="catalytic activity">
    <reaction evidence="7 8">
        <text>tRNA(Trp) + L-tryptophan + ATP = L-tryptophyl-tRNA(Trp) + AMP + diphosphate + H(+)</text>
        <dbReference type="Rhea" id="RHEA:24080"/>
        <dbReference type="Rhea" id="RHEA-COMP:9671"/>
        <dbReference type="Rhea" id="RHEA-COMP:9705"/>
        <dbReference type="ChEBI" id="CHEBI:15378"/>
        <dbReference type="ChEBI" id="CHEBI:30616"/>
        <dbReference type="ChEBI" id="CHEBI:33019"/>
        <dbReference type="ChEBI" id="CHEBI:57912"/>
        <dbReference type="ChEBI" id="CHEBI:78442"/>
        <dbReference type="ChEBI" id="CHEBI:78535"/>
        <dbReference type="ChEBI" id="CHEBI:456215"/>
        <dbReference type="EC" id="6.1.1.2"/>
    </reaction>
</comment>
<evidence type="ECO:0000313" key="10">
    <source>
        <dbReference type="EMBL" id="MFC1850086.1"/>
    </source>
</evidence>
<comment type="subunit">
    <text evidence="8">Homodimer.</text>
</comment>
<dbReference type="SUPFAM" id="SSF52374">
    <property type="entry name" value="Nucleotidylyl transferase"/>
    <property type="match status" value="1"/>
</dbReference>
<evidence type="ECO:0000256" key="1">
    <source>
        <dbReference type="ARBA" id="ARBA00005594"/>
    </source>
</evidence>
<evidence type="ECO:0000256" key="7">
    <source>
        <dbReference type="ARBA" id="ARBA00049929"/>
    </source>
</evidence>
<dbReference type="InterPro" id="IPR002306">
    <property type="entry name" value="Trp-tRNA-ligase"/>
</dbReference>
<feature type="binding site" evidence="8">
    <location>
        <begin position="10"/>
        <end position="12"/>
    </location>
    <ligand>
        <name>ATP</name>
        <dbReference type="ChEBI" id="CHEBI:30616"/>
    </ligand>
</feature>
<feature type="binding site" evidence="8">
    <location>
        <position position="134"/>
    </location>
    <ligand>
        <name>L-tryptophan</name>
        <dbReference type="ChEBI" id="CHEBI:57912"/>
    </ligand>
</feature>
<keyword evidence="6 8" id="KW-0030">Aminoacyl-tRNA synthetase</keyword>
<feature type="binding site" evidence="8">
    <location>
        <begin position="18"/>
        <end position="19"/>
    </location>
    <ligand>
        <name>ATP</name>
        <dbReference type="ChEBI" id="CHEBI:30616"/>
    </ligand>
</feature>
<organism evidence="10 11">
    <name type="scientific">candidate division CSSED10-310 bacterium</name>
    <dbReference type="NCBI Taxonomy" id="2855610"/>
    <lineage>
        <taxon>Bacteria</taxon>
        <taxon>Bacteria division CSSED10-310</taxon>
    </lineage>
</organism>
<dbReference type="PROSITE" id="PS00178">
    <property type="entry name" value="AA_TRNA_LIGASE_I"/>
    <property type="match status" value="1"/>
</dbReference>
<dbReference type="PANTHER" id="PTHR43766:SF1">
    <property type="entry name" value="TRYPTOPHAN--TRNA LIGASE, MITOCHONDRIAL"/>
    <property type="match status" value="1"/>
</dbReference>
<dbReference type="Pfam" id="PF00579">
    <property type="entry name" value="tRNA-synt_1b"/>
    <property type="match status" value="1"/>
</dbReference>
<evidence type="ECO:0000313" key="11">
    <source>
        <dbReference type="Proteomes" id="UP001594351"/>
    </source>
</evidence>
<name>A0ABV6YV70_UNCC1</name>
<keyword evidence="11" id="KW-1185">Reference proteome</keyword>
<dbReference type="InterPro" id="IPR001412">
    <property type="entry name" value="aa-tRNA-synth_I_CS"/>
</dbReference>
<dbReference type="EMBL" id="JBHPBY010000075">
    <property type="protein sequence ID" value="MFC1850086.1"/>
    <property type="molecule type" value="Genomic_DNA"/>
</dbReference>
<comment type="subcellular location">
    <subcellularLocation>
        <location evidence="8">Cytoplasm</location>
    </subcellularLocation>
</comment>
<keyword evidence="5 8" id="KW-0648">Protein biosynthesis</keyword>
<evidence type="ECO:0000256" key="2">
    <source>
        <dbReference type="ARBA" id="ARBA00022598"/>
    </source>
</evidence>
<dbReference type="PRINTS" id="PR01039">
    <property type="entry name" value="TRNASYNTHTRP"/>
</dbReference>
<sequence>MKDKLFSGIQPSGDIHLGNYLGALKNWIALLDEYDAIFSIVDYHAITVPYEAHELQQRILDATAIVIAAGLDPERSTLFVQSTVPEHTELCWILGTVTRISDLERMTQFKQKSQQFYQTVNMGLFAYPVLQAADIILYKAKAVPVGEDQAQHIELCREIVRKFNKTYGETFPEPQAILGEAKRILGLDGQAKMSKTMDNTIGLAEDPKSIQKKLNKAVTDPARVRKTDPGNPNICNIFTLQHFFSTPSEIEYVDRECRVAGIGCLECKKILGKNIIAEILPIQEKYENLKYQKKYLQDILAAGSKRCQEIAATTMEEVREKLGMR</sequence>
<dbReference type="InterPro" id="IPR024109">
    <property type="entry name" value="Trp-tRNA-ligase_bac-type"/>
</dbReference>
<dbReference type="Gene3D" id="3.40.50.620">
    <property type="entry name" value="HUPs"/>
    <property type="match status" value="1"/>
</dbReference>
<keyword evidence="3 8" id="KW-0547">Nucleotide-binding</keyword>
<keyword evidence="4 8" id="KW-0067">ATP-binding</keyword>
<comment type="similarity">
    <text evidence="1 8 9">Belongs to the class-I aminoacyl-tRNA synthetase family.</text>
</comment>
<feature type="binding site" evidence="8">
    <location>
        <begin position="146"/>
        <end position="148"/>
    </location>
    <ligand>
        <name>ATP</name>
        <dbReference type="ChEBI" id="CHEBI:30616"/>
    </ligand>
</feature>
<dbReference type="CDD" id="cd00806">
    <property type="entry name" value="TrpRS_core"/>
    <property type="match status" value="1"/>
</dbReference>
<evidence type="ECO:0000256" key="9">
    <source>
        <dbReference type="RuleBase" id="RU363036"/>
    </source>
</evidence>
<dbReference type="GO" id="GO:0004830">
    <property type="term" value="F:tryptophan-tRNA ligase activity"/>
    <property type="evidence" value="ECO:0007669"/>
    <property type="project" value="UniProtKB-EC"/>
</dbReference>
<accession>A0ABV6YV70</accession>
<evidence type="ECO:0000256" key="5">
    <source>
        <dbReference type="ARBA" id="ARBA00022917"/>
    </source>
</evidence>
<dbReference type="InterPro" id="IPR014729">
    <property type="entry name" value="Rossmann-like_a/b/a_fold"/>
</dbReference>
<dbReference type="PANTHER" id="PTHR43766">
    <property type="entry name" value="TRYPTOPHAN--TRNA LIGASE, MITOCHONDRIAL"/>
    <property type="match status" value="1"/>
</dbReference>
<dbReference type="InterPro" id="IPR050203">
    <property type="entry name" value="Trp-tRNA_synthetase"/>
</dbReference>
<dbReference type="Proteomes" id="UP001594351">
    <property type="component" value="Unassembled WGS sequence"/>
</dbReference>
<keyword evidence="2 8" id="KW-0436">Ligase</keyword>